<dbReference type="AlphaFoldDB" id="G0U1X9"/>
<keyword evidence="1" id="KW-1133">Transmembrane helix</keyword>
<keyword evidence="1" id="KW-0472">Membrane</keyword>
<proteinExistence type="predicted"/>
<protein>
    <submittedName>
        <fullName evidence="2">Uncharacterized protein</fullName>
    </submittedName>
</protein>
<accession>G0U1X9</accession>
<sequence>MVSGVIPISRCMLPFRRFSSLTLMAACSHGVVLDLHLQRCCERCQFFFFFYSFVIKASPICIIGCEVFRYMVTILFLFPCTEFVSHPLHIWLFFLVFVVSFWSSKRDLLVCAPLEPIIPYW</sequence>
<name>G0U1X9_TRYVY</name>
<dbReference type="VEuPathDB" id="TriTrypDB:TvY486_0901020"/>
<evidence type="ECO:0000313" key="2">
    <source>
        <dbReference type="EMBL" id="CCC50279.1"/>
    </source>
</evidence>
<gene>
    <name evidence="2" type="ORF">TVY486_0901020</name>
</gene>
<dbReference type="EMBL" id="HE573025">
    <property type="protein sequence ID" value="CCC50279.1"/>
    <property type="molecule type" value="Genomic_DNA"/>
</dbReference>
<feature type="transmembrane region" description="Helical" evidence="1">
    <location>
        <begin position="49"/>
        <end position="71"/>
    </location>
</feature>
<organism evidence="2">
    <name type="scientific">Trypanosoma vivax (strain Y486)</name>
    <dbReference type="NCBI Taxonomy" id="1055687"/>
    <lineage>
        <taxon>Eukaryota</taxon>
        <taxon>Discoba</taxon>
        <taxon>Euglenozoa</taxon>
        <taxon>Kinetoplastea</taxon>
        <taxon>Metakinetoplastina</taxon>
        <taxon>Trypanosomatida</taxon>
        <taxon>Trypanosomatidae</taxon>
        <taxon>Trypanosoma</taxon>
        <taxon>Duttonella</taxon>
    </lineage>
</organism>
<evidence type="ECO:0000256" key="1">
    <source>
        <dbReference type="SAM" id="Phobius"/>
    </source>
</evidence>
<reference evidence="2" key="1">
    <citation type="journal article" date="2012" name="Proc. Natl. Acad. Sci. U.S.A.">
        <title>Antigenic diversity is generated by distinct evolutionary mechanisms in African trypanosome species.</title>
        <authorList>
            <person name="Jackson A.P."/>
            <person name="Berry A."/>
            <person name="Aslett M."/>
            <person name="Allison H.C."/>
            <person name="Burton P."/>
            <person name="Vavrova-Anderson J."/>
            <person name="Brown R."/>
            <person name="Browne H."/>
            <person name="Corton N."/>
            <person name="Hauser H."/>
            <person name="Gamble J."/>
            <person name="Gilderthorp R."/>
            <person name="Marcello L."/>
            <person name="McQuillan J."/>
            <person name="Otto T.D."/>
            <person name="Quail M.A."/>
            <person name="Sanders M.J."/>
            <person name="van Tonder A."/>
            <person name="Ginger M.L."/>
            <person name="Field M.C."/>
            <person name="Barry J.D."/>
            <person name="Hertz-Fowler C."/>
            <person name="Berriman M."/>
        </authorList>
    </citation>
    <scope>NUCLEOTIDE SEQUENCE</scope>
    <source>
        <strain evidence="2">Y486</strain>
    </source>
</reference>
<keyword evidence="1" id="KW-0812">Transmembrane</keyword>
<feature type="transmembrane region" description="Helical" evidence="1">
    <location>
        <begin position="83"/>
        <end position="102"/>
    </location>
</feature>